<dbReference type="Gene3D" id="3.40.228.10">
    <property type="entry name" value="Dimethylsulfoxide Reductase, domain 2"/>
    <property type="match status" value="1"/>
</dbReference>
<proteinExistence type="predicted"/>
<dbReference type="GO" id="GO:0016491">
    <property type="term" value="F:oxidoreductase activity"/>
    <property type="evidence" value="ECO:0007669"/>
    <property type="project" value="UniProtKB-KW"/>
</dbReference>
<keyword evidence="1" id="KW-0004">4Fe-4S</keyword>
<dbReference type="EMBL" id="AXZF01000067">
    <property type="protein sequence ID" value="ERT68344.1"/>
    <property type="molecule type" value="Genomic_DNA"/>
</dbReference>
<dbReference type="InterPro" id="IPR006657">
    <property type="entry name" value="MoPterin_dinucl-bd_dom"/>
</dbReference>
<dbReference type="Gene3D" id="2.40.40.20">
    <property type="match status" value="1"/>
</dbReference>
<name>U7VB24_9FUSO</name>
<dbReference type="Pfam" id="PF01568">
    <property type="entry name" value="Molydop_binding"/>
    <property type="match status" value="1"/>
</dbReference>
<evidence type="ECO:0000256" key="3">
    <source>
        <dbReference type="ARBA" id="ARBA00023002"/>
    </source>
</evidence>
<feature type="domain" description="4Fe-4S Mo/W bis-MGD-type" evidence="6">
    <location>
        <begin position="13"/>
        <end position="69"/>
    </location>
</feature>
<dbReference type="PATRIC" id="fig|1319815.3.peg.1672"/>
<evidence type="ECO:0000256" key="2">
    <source>
        <dbReference type="ARBA" id="ARBA00022723"/>
    </source>
</evidence>
<dbReference type="SMART" id="SM00926">
    <property type="entry name" value="Molybdop_Fe4S4"/>
    <property type="match status" value="1"/>
</dbReference>
<evidence type="ECO:0000313" key="8">
    <source>
        <dbReference type="Proteomes" id="UP000017081"/>
    </source>
</evidence>
<dbReference type="PIRSF" id="PIRSF000144">
    <property type="entry name" value="CbbBc"/>
    <property type="match status" value="1"/>
</dbReference>
<dbReference type="GO" id="GO:0051539">
    <property type="term" value="F:4 iron, 4 sulfur cluster binding"/>
    <property type="evidence" value="ECO:0007669"/>
    <property type="project" value="UniProtKB-KW"/>
</dbReference>
<dbReference type="SUPFAM" id="SSF53706">
    <property type="entry name" value="Formate dehydrogenase/DMSO reductase, domains 1-3"/>
    <property type="match status" value="1"/>
</dbReference>
<dbReference type="GO" id="GO:0043546">
    <property type="term" value="F:molybdopterin cofactor binding"/>
    <property type="evidence" value="ECO:0007669"/>
    <property type="project" value="InterPro"/>
</dbReference>
<evidence type="ECO:0000256" key="4">
    <source>
        <dbReference type="ARBA" id="ARBA00023004"/>
    </source>
</evidence>
<keyword evidence="3" id="KW-0560">Oxidoreductase</keyword>
<evidence type="ECO:0000256" key="1">
    <source>
        <dbReference type="ARBA" id="ARBA00022485"/>
    </source>
</evidence>
<dbReference type="Gene3D" id="2.20.25.90">
    <property type="entry name" value="ADC-like domains"/>
    <property type="match status" value="1"/>
</dbReference>
<dbReference type="STRING" id="1319815.HMPREF0202_01733"/>
<evidence type="ECO:0000259" key="6">
    <source>
        <dbReference type="PROSITE" id="PS51669"/>
    </source>
</evidence>
<dbReference type="PROSITE" id="PS51669">
    <property type="entry name" value="4FE4S_MOW_BIS_MGD"/>
    <property type="match status" value="1"/>
</dbReference>
<evidence type="ECO:0000256" key="5">
    <source>
        <dbReference type="ARBA" id="ARBA00023014"/>
    </source>
</evidence>
<dbReference type="GO" id="GO:0046872">
    <property type="term" value="F:metal ion binding"/>
    <property type="evidence" value="ECO:0007669"/>
    <property type="project" value="UniProtKB-KW"/>
</dbReference>
<sequence length="701" mass="78827">MYIILVYQGGENMNKIQTTCNYCSLACNMDFYVEDNKIKKVIPTEKYPVNKGFSCIKGLNLDKQLTSGDFPKNPLLKTENGREEISWERAYSFFSDKLKAIVEKHGKESVACISTGQLALEEMALVGHVFRNFVGGQLDGNTRLCMATSVVAHKQSFGFDAPPYTLNDLELSDTIIFTGANPVVAHPIIWDRVRKNKNKKVIVIDVRCSETAKNADYFFCIKPKSDIVLYYTIANYLIENNWIDNNYIEKYSENFDAFKEHVSKFSIDDIEEKVGITKDEFLTLAKLIHEGVAVSFWWTMGINQSYQAVRTAQSIINLAVMTGNMGRPGTGANSITGQCNAMGSRLFSNTTGLYGGGEYTDEAKRKIVGDALGLDPAIFPTKPTLPYNVIIEKIITGEIKALWILCTNPRHSWTNNTQFAEAIEKLDLFVVQDLYPNTDSSELADLFLPVVSGIEKEGTLINTERRISKLNPVIPKPEGSFSDFEVIYNVGKALGMGTLLDGWETPEAVFNKMVKVTKDTPCDMTGVSYKLLENGYGVQWPFKEGETLVDNERRLFENGEYYTPNKKVKFVFEDVAENPVPTNETYPYVLNTGRGTVGQWHTQTRTKEITYVNDSTSDNSYIYISKTLGEELGIESQDEVLVKSINGRSSKFLALTTDNLPHDVLYAPIHYIETNNLTLSIYDPYSKEPSYKYAPVSIEKI</sequence>
<evidence type="ECO:0000313" key="7">
    <source>
        <dbReference type="EMBL" id="ERT68344.1"/>
    </source>
</evidence>
<organism evidence="7 8">
    <name type="scientific">Cetobacterium somerae ATCC BAA-474</name>
    <dbReference type="NCBI Taxonomy" id="1319815"/>
    <lineage>
        <taxon>Bacteria</taxon>
        <taxon>Fusobacteriati</taxon>
        <taxon>Fusobacteriota</taxon>
        <taxon>Fusobacteriia</taxon>
        <taxon>Fusobacteriales</taxon>
        <taxon>Fusobacteriaceae</taxon>
        <taxon>Cetobacterium</taxon>
    </lineage>
</organism>
<dbReference type="eggNOG" id="COG0243">
    <property type="taxonomic scope" value="Bacteria"/>
</dbReference>
<protein>
    <recommendedName>
        <fullName evidence="6">4Fe-4S Mo/W bis-MGD-type domain-containing protein</fullName>
    </recommendedName>
</protein>
<reference evidence="7 8" key="1">
    <citation type="submission" date="2013-08" db="EMBL/GenBank/DDBJ databases">
        <authorList>
            <person name="Weinstock G."/>
            <person name="Sodergren E."/>
            <person name="Wylie T."/>
            <person name="Fulton L."/>
            <person name="Fulton R."/>
            <person name="Fronick C."/>
            <person name="O'Laughlin M."/>
            <person name="Godfrey J."/>
            <person name="Miner T."/>
            <person name="Herter B."/>
            <person name="Appelbaum E."/>
            <person name="Cordes M."/>
            <person name="Lek S."/>
            <person name="Wollam A."/>
            <person name="Pepin K.H."/>
            <person name="Palsikar V.B."/>
            <person name="Mitreva M."/>
            <person name="Wilson R.K."/>
        </authorList>
    </citation>
    <scope>NUCLEOTIDE SEQUENCE [LARGE SCALE GENOMIC DNA]</scope>
    <source>
        <strain evidence="7 8">ATCC BAA-474</strain>
    </source>
</reference>
<dbReference type="InterPro" id="IPR050123">
    <property type="entry name" value="Prok_molybdopt-oxidoreductase"/>
</dbReference>
<keyword evidence="5" id="KW-0411">Iron-sulfur</keyword>
<keyword evidence="4" id="KW-0408">Iron</keyword>
<dbReference type="Pfam" id="PF04879">
    <property type="entry name" value="Molybdop_Fe4S4"/>
    <property type="match status" value="1"/>
</dbReference>
<dbReference type="HOGENOM" id="CLU_000422_13_4_0"/>
<dbReference type="InterPro" id="IPR006963">
    <property type="entry name" value="Mopterin_OxRdtase_4Fe-4S_dom"/>
</dbReference>
<keyword evidence="8" id="KW-1185">Reference proteome</keyword>
<dbReference type="SUPFAM" id="SSF50692">
    <property type="entry name" value="ADC-like"/>
    <property type="match status" value="1"/>
</dbReference>
<dbReference type="Gene3D" id="3.40.50.740">
    <property type="match status" value="1"/>
</dbReference>
<dbReference type="InterPro" id="IPR006656">
    <property type="entry name" value="Mopterin_OxRdtase"/>
</dbReference>
<keyword evidence="2" id="KW-0479">Metal-binding</keyword>
<dbReference type="GO" id="GO:0016020">
    <property type="term" value="C:membrane"/>
    <property type="evidence" value="ECO:0007669"/>
    <property type="project" value="TreeGrafter"/>
</dbReference>
<gene>
    <name evidence="7" type="ORF">HMPREF0202_01733</name>
</gene>
<dbReference type="Proteomes" id="UP000017081">
    <property type="component" value="Unassembled WGS sequence"/>
</dbReference>
<dbReference type="PANTHER" id="PTHR43105">
    <property type="entry name" value="RESPIRATORY NITRATE REDUCTASE"/>
    <property type="match status" value="1"/>
</dbReference>
<dbReference type="Pfam" id="PF00384">
    <property type="entry name" value="Molybdopterin"/>
    <property type="match status" value="1"/>
</dbReference>
<dbReference type="InterPro" id="IPR009010">
    <property type="entry name" value="Asp_de-COase-like_dom_sf"/>
</dbReference>
<dbReference type="PANTHER" id="PTHR43105:SF9">
    <property type="entry name" value="NADPH-FE(3+) OXIDOREDUCTASE SUBUNIT ALPHA"/>
    <property type="match status" value="1"/>
</dbReference>
<dbReference type="CDD" id="cd00508">
    <property type="entry name" value="MopB_CT_Fdh-Nap-like"/>
    <property type="match status" value="1"/>
</dbReference>
<accession>U7VB24</accession>
<dbReference type="AlphaFoldDB" id="U7VB24"/>
<comment type="caution">
    <text evidence="7">The sequence shown here is derived from an EMBL/GenBank/DDBJ whole genome shotgun (WGS) entry which is preliminary data.</text>
</comment>